<keyword evidence="2" id="KW-0808">Transferase</keyword>
<proteinExistence type="predicted"/>
<dbReference type="Pfam" id="PF00583">
    <property type="entry name" value="Acetyltransf_1"/>
    <property type="match status" value="1"/>
</dbReference>
<dbReference type="Proteomes" id="UP000516404">
    <property type="component" value="Chromosome"/>
</dbReference>
<accession>A0A7H2BG34</accession>
<organism evidence="2 3">
    <name type="scientific">Rothia terrae</name>
    <dbReference type="NCBI Taxonomy" id="396015"/>
    <lineage>
        <taxon>Bacteria</taxon>
        <taxon>Bacillati</taxon>
        <taxon>Actinomycetota</taxon>
        <taxon>Actinomycetes</taxon>
        <taxon>Micrococcales</taxon>
        <taxon>Micrococcaceae</taxon>
        <taxon>Rothia</taxon>
    </lineage>
</organism>
<keyword evidence="3" id="KW-1185">Reference proteome</keyword>
<dbReference type="RefSeq" id="WP_190725249.1">
    <property type="nucleotide sequence ID" value="NZ_CP061539.1"/>
</dbReference>
<evidence type="ECO:0000313" key="3">
    <source>
        <dbReference type="Proteomes" id="UP000516404"/>
    </source>
</evidence>
<protein>
    <submittedName>
        <fullName evidence="2">GNAT family N-acetyltransferase</fullName>
    </submittedName>
</protein>
<dbReference type="KEGG" id="rter:IDM49_05085"/>
<dbReference type="PROSITE" id="PS51186">
    <property type="entry name" value="GNAT"/>
    <property type="match status" value="1"/>
</dbReference>
<dbReference type="Gene3D" id="3.40.630.30">
    <property type="match status" value="1"/>
</dbReference>
<gene>
    <name evidence="2" type="ORF">IDM49_05085</name>
</gene>
<dbReference type="AlphaFoldDB" id="A0A7H2BG34"/>
<reference evidence="2 3" key="1">
    <citation type="submission" date="2020-09" db="EMBL/GenBank/DDBJ databases">
        <title>Investigation of environmental microbes.</title>
        <authorList>
            <person name="Ou Y."/>
            <person name="Kang Q."/>
        </authorList>
    </citation>
    <scope>NUCLEOTIDE SEQUENCE [LARGE SCALE GENOMIC DNA]</scope>
    <source>
        <strain evidence="2 3">KJZ-14</strain>
    </source>
</reference>
<evidence type="ECO:0000259" key="1">
    <source>
        <dbReference type="PROSITE" id="PS51186"/>
    </source>
</evidence>
<name>A0A7H2BG34_9MICC</name>
<dbReference type="InterPro" id="IPR016181">
    <property type="entry name" value="Acyl_CoA_acyltransferase"/>
</dbReference>
<dbReference type="EMBL" id="CP061539">
    <property type="protein sequence ID" value="QNV38630.1"/>
    <property type="molecule type" value="Genomic_DNA"/>
</dbReference>
<dbReference type="SUPFAM" id="SSF55729">
    <property type="entry name" value="Acyl-CoA N-acyltransferases (Nat)"/>
    <property type="match status" value="1"/>
</dbReference>
<dbReference type="GeneID" id="96623602"/>
<sequence length="195" mass="21024">MFSLTELEDFDFRIAEEKDVNHIVDILHAAARVDASQEERSSQGFVQGRMGKEGIEQWILADSPVRGAVVAHNKMDDSIIGVCFFSPVPTEIAGPPVVQGIAQAVADSADIDAAKALAYGPLAVRDVFSGRGLAKHMIAFIAGVARDHEKTHIVASVEDANQKSLGMHEHLGAERIGSFEREGRPYSVVAFETVA</sequence>
<dbReference type="InterPro" id="IPR000182">
    <property type="entry name" value="GNAT_dom"/>
</dbReference>
<evidence type="ECO:0000313" key="2">
    <source>
        <dbReference type="EMBL" id="QNV38630.1"/>
    </source>
</evidence>
<feature type="domain" description="N-acetyltransferase" evidence="1">
    <location>
        <begin position="10"/>
        <end position="195"/>
    </location>
</feature>
<dbReference type="GO" id="GO:0016747">
    <property type="term" value="F:acyltransferase activity, transferring groups other than amino-acyl groups"/>
    <property type="evidence" value="ECO:0007669"/>
    <property type="project" value="InterPro"/>
</dbReference>